<dbReference type="InterPro" id="IPR032710">
    <property type="entry name" value="NTF2-like_dom_sf"/>
</dbReference>
<evidence type="ECO:0000256" key="6">
    <source>
        <dbReference type="ARBA" id="ARBA00022840"/>
    </source>
</evidence>
<dbReference type="PANTHER" id="PTHR10721:SF1">
    <property type="entry name" value="MITOCHONDRIAL IMPORT INNER MEMBRANE TRANSLOCASE SUBUNIT TIM44"/>
    <property type="match status" value="1"/>
</dbReference>
<evidence type="ECO:0000256" key="12">
    <source>
        <dbReference type="ARBA" id="ARBA00074309"/>
    </source>
</evidence>
<keyword evidence="17" id="KW-1185">Reference proteome</keyword>
<comment type="similarity">
    <text evidence="2 13">Belongs to the Tim44 family.</text>
</comment>
<evidence type="ECO:0000313" key="17">
    <source>
        <dbReference type="Proteomes" id="UP000095038"/>
    </source>
</evidence>
<comment type="subcellular location">
    <subcellularLocation>
        <location evidence="1">Mitochondrion inner membrane</location>
        <topology evidence="1">Peripheral membrane protein</topology>
    </subcellularLocation>
</comment>
<evidence type="ECO:0000256" key="4">
    <source>
        <dbReference type="ARBA" id="ARBA00022741"/>
    </source>
</evidence>
<evidence type="ECO:0000256" key="9">
    <source>
        <dbReference type="ARBA" id="ARBA00023010"/>
    </source>
</evidence>
<dbReference type="GO" id="GO:0005524">
    <property type="term" value="F:ATP binding"/>
    <property type="evidence" value="ECO:0007669"/>
    <property type="project" value="UniProtKB-KW"/>
</dbReference>
<keyword evidence="4" id="KW-0547">Nucleotide-binding</keyword>
<dbReference type="AlphaFoldDB" id="A0A1D2VBD9"/>
<dbReference type="Proteomes" id="UP000095038">
    <property type="component" value="Unassembled WGS sequence"/>
</dbReference>
<dbReference type="PANTHER" id="PTHR10721">
    <property type="entry name" value="MITOCHONDRIAL IMPORT INNER MEMBRANE TRANSLOCASE SUBUNIT TIM44"/>
    <property type="match status" value="1"/>
</dbReference>
<evidence type="ECO:0000256" key="1">
    <source>
        <dbReference type="ARBA" id="ARBA00004637"/>
    </source>
</evidence>
<organism evidence="16 17">
    <name type="scientific">Ascoidea rubescens DSM 1968</name>
    <dbReference type="NCBI Taxonomy" id="1344418"/>
    <lineage>
        <taxon>Eukaryota</taxon>
        <taxon>Fungi</taxon>
        <taxon>Dikarya</taxon>
        <taxon>Ascomycota</taxon>
        <taxon>Saccharomycotina</taxon>
        <taxon>Saccharomycetes</taxon>
        <taxon>Ascoideaceae</taxon>
        <taxon>Ascoidea</taxon>
    </lineage>
</organism>
<keyword evidence="5 13" id="KW-0999">Mitochondrion inner membrane</keyword>
<dbReference type="InterPro" id="IPR007379">
    <property type="entry name" value="Tim44-like_dom"/>
</dbReference>
<dbReference type="FunCoup" id="A0A1D2VBD9">
    <property type="interactions" value="1031"/>
</dbReference>
<evidence type="ECO:0000256" key="2">
    <source>
        <dbReference type="ARBA" id="ARBA00009597"/>
    </source>
</evidence>
<keyword evidence="8" id="KW-0809">Transit peptide</keyword>
<proteinExistence type="inferred from homology"/>
<evidence type="ECO:0000256" key="7">
    <source>
        <dbReference type="ARBA" id="ARBA00022927"/>
    </source>
</evidence>
<dbReference type="GO" id="GO:0031314">
    <property type="term" value="C:extrinsic component of mitochondrial inner membrane"/>
    <property type="evidence" value="ECO:0007669"/>
    <property type="project" value="EnsemblFungi"/>
</dbReference>
<dbReference type="RefSeq" id="XP_020045090.1">
    <property type="nucleotide sequence ID" value="XM_020192041.1"/>
</dbReference>
<dbReference type="InParanoid" id="A0A1D2VBD9"/>
<keyword evidence="7 13" id="KW-0653">Protein transport</keyword>
<dbReference type="EMBL" id="KV454489">
    <property type="protein sequence ID" value="ODV58783.1"/>
    <property type="molecule type" value="Genomic_DNA"/>
</dbReference>
<reference evidence="17" key="1">
    <citation type="submission" date="2016-05" db="EMBL/GenBank/DDBJ databases">
        <title>Comparative genomics of biotechnologically important yeasts.</title>
        <authorList>
            <consortium name="DOE Joint Genome Institute"/>
            <person name="Riley R."/>
            <person name="Haridas S."/>
            <person name="Wolfe K.H."/>
            <person name="Lopes M.R."/>
            <person name="Hittinger C.T."/>
            <person name="Goker M."/>
            <person name="Salamov A."/>
            <person name="Wisecaver J."/>
            <person name="Long T.M."/>
            <person name="Aerts A.L."/>
            <person name="Barry K."/>
            <person name="Choi C."/>
            <person name="Clum A."/>
            <person name="Coughlan A.Y."/>
            <person name="Deshpande S."/>
            <person name="Douglass A.P."/>
            <person name="Hanson S.J."/>
            <person name="Klenk H.-P."/>
            <person name="Labutti K."/>
            <person name="Lapidus A."/>
            <person name="Lindquist E."/>
            <person name="Lipzen A."/>
            <person name="Meier-Kolthoff J.P."/>
            <person name="Ohm R.A."/>
            <person name="Otillar R.P."/>
            <person name="Pangilinan J."/>
            <person name="Peng Y."/>
            <person name="Rokas A."/>
            <person name="Rosa C.A."/>
            <person name="Scheuner C."/>
            <person name="Sibirny A.A."/>
            <person name="Slot J.C."/>
            <person name="Stielow J.B."/>
            <person name="Sun H."/>
            <person name="Kurtzman C.P."/>
            <person name="Blackwell M."/>
            <person name="Grigoriev I.V."/>
            <person name="Jeffries T.W."/>
        </authorList>
    </citation>
    <scope>NUCLEOTIDE SEQUENCE [LARGE SCALE GENOMIC DNA]</scope>
    <source>
        <strain evidence="17">DSM 1968</strain>
    </source>
</reference>
<dbReference type="OrthoDB" id="10265990at2759"/>
<dbReference type="PIRSF" id="PIRSF037871">
    <property type="entry name" value="TIM44"/>
    <property type="match status" value="1"/>
</dbReference>
<dbReference type="GO" id="GO:0001405">
    <property type="term" value="C:PAM complex, Tim23 associated import motor"/>
    <property type="evidence" value="ECO:0007669"/>
    <property type="project" value="EnsemblFungi"/>
</dbReference>
<dbReference type="InterPro" id="IPR039544">
    <property type="entry name" value="Tim44-like"/>
</dbReference>
<dbReference type="Gene3D" id="3.10.450.240">
    <property type="match status" value="1"/>
</dbReference>
<name>A0A1D2VBD9_9ASCO</name>
<evidence type="ECO:0000256" key="8">
    <source>
        <dbReference type="ARBA" id="ARBA00022946"/>
    </source>
</evidence>
<dbReference type="InterPro" id="IPR017303">
    <property type="entry name" value="Tim44"/>
</dbReference>
<comment type="function">
    <text evidence="13">Essential component of the PAM complex, a complex required for the translocation of transit peptide-containing proteins from the inner membrane into the mitochondrial matrix in an ATP-dependent manner.</text>
</comment>
<feature type="compositionally biased region" description="Low complexity" evidence="14">
    <location>
        <begin position="56"/>
        <end position="74"/>
    </location>
</feature>
<evidence type="ECO:0000256" key="5">
    <source>
        <dbReference type="ARBA" id="ARBA00022792"/>
    </source>
</evidence>
<evidence type="ECO:0000256" key="11">
    <source>
        <dbReference type="ARBA" id="ARBA00023136"/>
    </source>
</evidence>
<gene>
    <name evidence="16" type="ORF">ASCRUDRAFT_72197</name>
</gene>
<keyword evidence="9 13" id="KW-0811">Translocation</keyword>
<evidence type="ECO:0000256" key="3">
    <source>
        <dbReference type="ARBA" id="ARBA00022448"/>
    </source>
</evidence>
<keyword evidence="6" id="KW-0067">ATP-binding</keyword>
<feature type="region of interest" description="Disordered" evidence="14">
    <location>
        <begin position="52"/>
        <end position="80"/>
    </location>
</feature>
<dbReference type="STRING" id="1344418.A0A1D2VBD9"/>
<evidence type="ECO:0000256" key="14">
    <source>
        <dbReference type="SAM" id="MobiDB-lite"/>
    </source>
</evidence>
<feature type="domain" description="Tim44-like" evidence="15">
    <location>
        <begin position="301"/>
        <end position="454"/>
    </location>
</feature>
<sequence length="461" mass="52225">MYRSSLITSKSLLNNRLNPIIYRNSIISTKPTSIISSQRFLHNTSIIYQSTKDKSNTQQNQNQNQNKTHNSNSNAPPQSPISVFFQTFKQEWAKNEQLKDDIKALQDETGRMSESEAFKKAREALEKAQKGTTVVGKTLKKTGEVVGDAAVKAWESEAGKTTRKVVSKTAKAIDDTIEPVRQTKIYKDVSEVIDDGDSSAYGGFIDKKHRREKREMDFKSGKKHLPIKSKDDVGNALVNTDYKVSTPTFGEKWENFKITSPVGKVIADLRLRWDESDNGLVSIVRTIFEKISGFFTENENARVIKSFRLMDPTFKIEEFQKNLREYVLPEILDAYVKGDEKVLKTWLSEAPFNVWNASTKQYKEKGSYSDGRVLDIRGVDIVSAKLLPPANVPCFVVGCRAQEIHLFKDIKTNEVTAGTESNIQLSTYAIVFTRLPENMDDKETEGWKVLEFVRAGSRSFT</sequence>
<keyword evidence="10 13" id="KW-0496">Mitochondrion</keyword>
<keyword evidence="11 13" id="KW-0472">Membrane</keyword>
<dbReference type="SUPFAM" id="SSF54427">
    <property type="entry name" value="NTF2-like"/>
    <property type="match status" value="1"/>
</dbReference>
<dbReference type="Pfam" id="PF04280">
    <property type="entry name" value="Tim44"/>
    <property type="match status" value="1"/>
</dbReference>
<protein>
    <recommendedName>
        <fullName evidence="12 13">Mitochondrial import inner membrane translocase subunit TIM44</fullName>
    </recommendedName>
</protein>
<dbReference type="GO" id="GO:0051087">
    <property type="term" value="F:protein-folding chaperone binding"/>
    <property type="evidence" value="ECO:0007669"/>
    <property type="project" value="EnsemblFungi"/>
</dbReference>
<dbReference type="GeneID" id="30965677"/>
<dbReference type="SMART" id="SM00978">
    <property type="entry name" value="Tim44"/>
    <property type="match status" value="1"/>
</dbReference>
<accession>A0A1D2VBD9</accession>
<dbReference type="GO" id="GO:0030150">
    <property type="term" value="P:protein import into mitochondrial matrix"/>
    <property type="evidence" value="ECO:0007669"/>
    <property type="project" value="EnsemblFungi"/>
</dbReference>
<evidence type="ECO:0000256" key="10">
    <source>
        <dbReference type="ARBA" id="ARBA00023128"/>
    </source>
</evidence>
<dbReference type="FunFam" id="3.10.450.240:FF:000002">
    <property type="entry name" value="Mitochondrial import inner membrane translocase subunit TIM44"/>
    <property type="match status" value="1"/>
</dbReference>
<evidence type="ECO:0000256" key="13">
    <source>
        <dbReference type="PIRNR" id="PIRNR037871"/>
    </source>
</evidence>
<evidence type="ECO:0000313" key="16">
    <source>
        <dbReference type="EMBL" id="ODV58783.1"/>
    </source>
</evidence>
<keyword evidence="3 13" id="KW-0813">Transport</keyword>
<dbReference type="GO" id="GO:0030674">
    <property type="term" value="F:protein-macromolecule adaptor activity"/>
    <property type="evidence" value="ECO:0007669"/>
    <property type="project" value="EnsemblFungi"/>
</dbReference>
<evidence type="ECO:0000259" key="15">
    <source>
        <dbReference type="SMART" id="SM00978"/>
    </source>
</evidence>